<comment type="caution">
    <text evidence="4">The sequence shown here is derived from an EMBL/GenBank/DDBJ whole genome shotgun (WGS) entry which is preliminary data.</text>
</comment>
<keyword evidence="2" id="KW-0732">Signal</keyword>
<dbReference type="Pfam" id="PF26113">
    <property type="entry name" value="GH16_XgeA"/>
    <property type="match status" value="1"/>
</dbReference>
<sequence length="396" mass="41149">MKAAVSLTALLALVPTVLAGNFSLVQDFSGNGFFDGWTFYGNFDNLTNGDVTYVNQTNATNLAYVSDAGTAIIKVDNTTFVPYNDKRNSVRITTNDYFTVGTVWIIDAVHLPFGCSVWPSIWTKGNDWPNNGEIDIIEGVNQMTFNQMALHTLTGCSAATGTDETGTSGGNDCSVAAGCTVIENTPNSYGQSFASNGGGVWATQFDVTGIFIWFWGRANVPASVTSATDSLDISTWGPPSAAYPASSCNIPQFFGAQQIVLDITLCGDWAGVPSVYQSTCGNGEAVNASSCYLDNVINNGTSQYADAYFELNYIRAFSVNSTAVVGSDGTPVTSTEAGGSPGSPTSSGSGSSPSGSGGSNDNNNNNNNTNGALVGGVSPGRVYAAGVLCALAWILL</sequence>
<evidence type="ECO:0000256" key="2">
    <source>
        <dbReference type="SAM" id="SignalP"/>
    </source>
</evidence>
<dbReference type="PROSITE" id="PS51762">
    <property type="entry name" value="GH16_2"/>
    <property type="match status" value="1"/>
</dbReference>
<evidence type="ECO:0000313" key="4">
    <source>
        <dbReference type="EMBL" id="PSR73018.1"/>
    </source>
</evidence>
<dbReference type="STRING" id="98765.A0A2R6NL88"/>
<dbReference type="PANTHER" id="PTHR10963">
    <property type="entry name" value="GLYCOSYL HYDROLASE-RELATED"/>
    <property type="match status" value="1"/>
</dbReference>
<dbReference type="GO" id="GO:0004553">
    <property type="term" value="F:hydrolase activity, hydrolyzing O-glycosyl compounds"/>
    <property type="evidence" value="ECO:0007669"/>
    <property type="project" value="InterPro"/>
</dbReference>
<feature type="compositionally biased region" description="Polar residues" evidence="1">
    <location>
        <begin position="328"/>
        <end position="337"/>
    </location>
</feature>
<dbReference type="AlphaFoldDB" id="A0A2R6NL88"/>
<protein>
    <recommendedName>
        <fullName evidence="3">GH16 domain-containing protein</fullName>
    </recommendedName>
</protein>
<gene>
    <name evidence="4" type="ORF">PHLCEN_2v11122</name>
</gene>
<evidence type="ECO:0000256" key="1">
    <source>
        <dbReference type="SAM" id="MobiDB-lite"/>
    </source>
</evidence>
<feature type="signal peptide" evidence="2">
    <location>
        <begin position="1"/>
        <end position="19"/>
    </location>
</feature>
<name>A0A2R6NL88_9APHY</name>
<feature type="domain" description="GH16" evidence="3">
    <location>
        <begin position="16"/>
        <end position="278"/>
    </location>
</feature>
<dbReference type="OrthoDB" id="192832at2759"/>
<evidence type="ECO:0000313" key="5">
    <source>
        <dbReference type="Proteomes" id="UP000186601"/>
    </source>
</evidence>
<organism evidence="4 5">
    <name type="scientific">Hermanssonia centrifuga</name>
    <dbReference type="NCBI Taxonomy" id="98765"/>
    <lineage>
        <taxon>Eukaryota</taxon>
        <taxon>Fungi</taxon>
        <taxon>Dikarya</taxon>
        <taxon>Basidiomycota</taxon>
        <taxon>Agaricomycotina</taxon>
        <taxon>Agaricomycetes</taxon>
        <taxon>Polyporales</taxon>
        <taxon>Meruliaceae</taxon>
        <taxon>Hermanssonia</taxon>
    </lineage>
</organism>
<dbReference type="Proteomes" id="UP000186601">
    <property type="component" value="Unassembled WGS sequence"/>
</dbReference>
<feature type="region of interest" description="Disordered" evidence="1">
    <location>
        <begin position="328"/>
        <end position="371"/>
    </location>
</feature>
<proteinExistence type="predicted"/>
<dbReference type="InterPro" id="IPR013320">
    <property type="entry name" value="ConA-like_dom_sf"/>
</dbReference>
<dbReference type="FunFam" id="2.60.120.200:FF:000179">
    <property type="entry name" value="Unplaced genomic scaffold supercont1.19, whole genome shotgun sequence"/>
    <property type="match status" value="1"/>
</dbReference>
<dbReference type="InterPro" id="IPR050546">
    <property type="entry name" value="Glycosyl_Hydrlase_16"/>
</dbReference>
<dbReference type="SUPFAM" id="SSF49899">
    <property type="entry name" value="Concanavalin A-like lectins/glucanases"/>
    <property type="match status" value="1"/>
</dbReference>
<keyword evidence="5" id="KW-1185">Reference proteome</keyword>
<dbReference type="PANTHER" id="PTHR10963:SF24">
    <property type="entry name" value="GLYCOSIDASE C21B10.07-RELATED"/>
    <property type="match status" value="1"/>
</dbReference>
<accession>A0A2R6NL88</accession>
<feature type="compositionally biased region" description="Low complexity" evidence="1">
    <location>
        <begin position="342"/>
        <end position="371"/>
    </location>
</feature>
<dbReference type="EMBL" id="MLYV02001119">
    <property type="protein sequence ID" value="PSR73018.1"/>
    <property type="molecule type" value="Genomic_DNA"/>
</dbReference>
<dbReference type="CDD" id="cd02181">
    <property type="entry name" value="GH16_fungal_Lam16A_glucanase"/>
    <property type="match status" value="1"/>
</dbReference>
<dbReference type="InterPro" id="IPR000757">
    <property type="entry name" value="Beta-glucanase-like"/>
</dbReference>
<dbReference type="Gene3D" id="2.60.120.200">
    <property type="match status" value="1"/>
</dbReference>
<reference evidence="4 5" key="1">
    <citation type="submission" date="2018-02" db="EMBL/GenBank/DDBJ databases">
        <title>Genome sequence of the basidiomycete white-rot fungus Phlebia centrifuga.</title>
        <authorList>
            <person name="Granchi Z."/>
            <person name="Peng M."/>
            <person name="de Vries R.P."/>
            <person name="Hilden K."/>
            <person name="Makela M.R."/>
            <person name="Grigoriev I."/>
            <person name="Riley R."/>
        </authorList>
    </citation>
    <scope>NUCLEOTIDE SEQUENCE [LARGE SCALE GENOMIC DNA]</scope>
    <source>
        <strain evidence="4 5">FBCC195</strain>
    </source>
</reference>
<dbReference type="GO" id="GO:0009251">
    <property type="term" value="P:glucan catabolic process"/>
    <property type="evidence" value="ECO:0007669"/>
    <property type="project" value="TreeGrafter"/>
</dbReference>
<evidence type="ECO:0000259" key="3">
    <source>
        <dbReference type="PROSITE" id="PS51762"/>
    </source>
</evidence>
<feature type="chain" id="PRO_5015346597" description="GH16 domain-containing protein" evidence="2">
    <location>
        <begin position="20"/>
        <end position="396"/>
    </location>
</feature>